<organism evidence="1 2">
    <name type="scientific">Streptomyces marianii</name>
    <dbReference type="NCBI Taxonomy" id="1817406"/>
    <lineage>
        <taxon>Bacteria</taxon>
        <taxon>Bacillati</taxon>
        <taxon>Actinomycetota</taxon>
        <taxon>Actinomycetes</taxon>
        <taxon>Kitasatosporales</taxon>
        <taxon>Streptomycetaceae</taxon>
        <taxon>Streptomyces</taxon>
    </lineage>
</organism>
<accession>A0A5R9DQH8</accession>
<dbReference type="OrthoDB" id="4337955at2"/>
<protein>
    <submittedName>
        <fullName evidence="1">Uncharacterized protein</fullName>
    </submittedName>
</protein>
<dbReference type="RefSeq" id="WP_138058534.1">
    <property type="nucleotide sequence ID" value="NZ_VAWE01000006.1"/>
</dbReference>
<gene>
    <name evidence="1" type="ORF">FEF34_40810</name>
</gene>
<evidence type="ECO:0000313" key="1">
    <source>
        <dbReference type="EMBL" id="TLQ38621.1"/>
    </source>
</evidence>
<dbReference type="AlphaFoldDB" id="A0A5R9DQH8"/>
<evidence type="ECO:0000313" key="2">
    <source>
        <dbReference type="Proteomes" id="UP000305921"/>
    </source>
</evidence>
<name>A0A5R9DQH8_9ACTN</name>
<proteinExistence type="predicted"/>
<sequence length="91" mass="9899">MTELPEERQLAALRSVVAAAHERAEAEAALERAVGMLREAVTEAVRTGAPRGRVRELASISPSTLYDWLGQAGIEVRAKRSARKTKEQSDA</sequence>
<comment type="caution">
    <text evidence="1">The sequence shown here is derived from an EMBL/GenBank/DDBJ whole genome shotgun (WGS) entry which is preliminary data.</text>
</comment>
<dbReference type="EMBL" id="VAWE01000006">
    <property type="protein sequence ID" value="TLQ38621.1"/>
    <property type="molecule type" value="Genomic_DNA"/>
</dbReference>
<keyword evidence="2" id="KW-1185">Reference proteome</keyword>
<reference evidence="1 2" key="1">
    <citation type="submission" date="2019-05" db="EMBL/GenBank/DDBJ databases">
        <title>Streptomyces marianii sp. nov., a novel marine actinomycete from southern coast of India.</title>
        <authorList>
            <person name="Iniyan A.M."/>
            <person name="Wink J."/>
            <person name="Ramprasad E."/>
            <person name="Ramana C.V."/>
            <person name="Bunk B."/>
            <person name="Sproer C."/>
            <person name="Joseph F.-J.R.S."/>
            <person name="Vincent S.G.P."/>
        </authorList>
    </citation>
    <scope>NUCLEOTIDE SEQUENCE [LARGE SCALE GENOMIC DNA]</scope>
    <source>
        <strain evidence="1 2">ICN19</strain>
    </source>
</reference>
<dbReference type="Proteomes" id="UP000305921">
    <property type="component" value="Unassembled WGS sequence"/>
</dbReference>